<comment type="caution">
    <text evidence="4">The sequence shown here is derived from an EMBL/GenBank/DDBJ whole genome shotgun (WGS) entry which is preliminary data.</text>
</comment>
<gene>
    <name evidence="4" type="ORF">RIF23_04420</name>
</gene>
<evidence type="ECO:0000256" key="1">
    <source>
        <dbReference type="ARBA" id="ARBA00008814"/>
    </source>
</evidence>
<dbReference type="InterPro" id="IPR050902">
    <property type="entry name" value="ABC_Transporter_SBP"/>
</dbReference>
<protein>
    <submittedName>
        <fullName evidence="4">ABC transporter substrate-binding protein</fullName>
    </submittedName>
</protein>
<feature type="domain" description="Fe/B12 periplasmic-binding" evidence="3">
    <location>
        <begin position="53"/>
        <end position="326"/>
    </location>
</feature>
<evidence type="ECO:0000259" key="3">
    <source>
        <dbReference type="PROSITE" id="PS50983"/>
    </source>
</evidence>
<dbReference type="PROSITE" id="PS50983">
    <property type="entry name" value="FE_B12_PBP"/>
    <property type="match status" value="1"/>
</dbReference>
<keyword evidence="5" id="KW-1185">Reference proteome</keyword>
<accession>A0ABU2H3Y6</accession>
<dbReference type="RefSeq" id="WP_310911005.1">
    <property type="nucleotide sequence ID" value="NZ_JAVLVT010000001.1"/>
</dbReference>
<dbReference type="Gene3D" id="3.40.50.1980">
    <property type="entry name" value="Nitrogenase molybdenum iron protein domain"/>
    <property type="match status" value="2"/>
</dbReference>
<evidence type="ECO:0000256" key="2">
    <source>
        <dbReference type="SAM" id="SignalP"/>
    </source>
</evidence>
<feature type="signal peptide" evidence="2">
    <location>
        <begin position="1"/>
        <end position="27"/>
    </location>
</feature>
<keyword evidence="2" id="KW-0732">Signal</keyword>
<proteinExistence type="inferred from homology"/>
<evidence type="ECO:0000313" key="4">
    <source>
        <dbReference type="EMBL" id="MDS1269540.1"/>
    </source>
</evidence>
<comment type="similarity">
    <text evidence="1">Belongs to the bacterial solute-binding protein 8 family.</text>
</comment>
<name>A0ABU2H3Y6_9ACTN</name>
<dbReference type="PANTHER" id="PTHR30535">
    <property type="entry name" value="VITAMIN B12-BINDING PROTEIN"/>
    <property type="match status" value="1"/>
</dbReference>
<dbReference type="Pfam" id="PF01497">
    <property type="entry name" value="Peripla_BP_2"/>
    <property type="match status" value="1"/>
</dbReference>
<dbReference type="EMBL" id="JAVLVT010000001">
    <property type="protein sequence ID" value="MDS1269540.1"/>
    <property type="molecule type" value="Genomic_DNA"/>
</dbReference>
<reference evidence="5" key="1">
    <citation type="submission" date="2023-07" db="EMBL/GenBank/DDBJ databases">
        <title>Novel species in the genus Lipingzhangella isolated from Sambhar Salt Lake.</title>
        <authorList>
            <person name="Jiya N."/>
            <person name="Kajale S."/>
            <person name="Sharma A."/>
        </authorList>
    </citation>
    <scope>NUCLEOTIDE SEQUENCE [LARGE SCALE GENOMIC DNA]</scope>
    <source>
        <strain evidence="5">LS1_29</strain>
    </source>
</reference>
<dbReference type="PANTHER" id="PTHR30535:SF7">
    <property type="entry name" value="IRON(III) DICITRATE-BINDING PROTEIN"/>
    <property type="match status" value="1"/>
</dbReference>
<dbReference type="Proteomes" id="UP001250214">
    <property type="component" value="Unassembled WGS sequence"/>
</dbReference>
<organism evidence="4 5">
    <name type="scientific">Lipingzhangella rawalii</name>
    <dbReference type="NCBI Taxonomy" id="2055835"/>
    <lineage>
        <taxon>Bacteria</taxon>
        <taxon>Bacillati</taxon>
        <taxon>Actinomycetota</taxon>
        <taxon>Actinomycetes</taxon>
        <taxon>Streptosporangiales</taxon>
        <taxon>Nocardiopsidaceae</taxon>
        <taxon>Lipingzhangella</taxon>
    </lineage>
</organism>
<dbReference type="InterPro" id="IPR002491">
    <property type="entry name" value="ABC_transptr_periplasmic_BD"/>
</dbReference>
<feature type="chain" id="PRO_5047533363" evidence="2">
    <location>
        <begin position="28"/>
        <end position="326"/>
    </location>
</feature>
<dbReference type="SUPFAM" id="SSF53807">
    <property type="entry name" value="Helical backbone' metal receptor"/>
    <property type="match status" value="1"/>
</dbReference>
<evidence type="ECO:0000313" key="5">
    <source>
        <dbReference type="Proteomes" id="UP001250214"/>
    </source>
</evidence>
<sequence length="326" mass="35712">MPPTPAMRLLSPALAALLLASACQSRATENDADPAIEVTSCDRTQILDEPPERIVSLNTQVTETLIDLGVDDRIVGIGWERYDHPEQYTDAYSALNGLADTHPTLEQILEVEPDLVIGGQSSSFDPQEGRSREDLESHGIATYLFAEGCPDGDLELEEVIADFERLGTVLGIEDTAEEFAADMSTDLEAVEDQLAAADVEPVPTFFYRSGERTASTNNSDGIRQMIPDLAGTRNVFAELDDRVAEVSWEQVGENDPEAIVIFEMGSDDGTIDDKINFLKEQPIAQHTEAVQEERFASVSLRELYQGPRMVGAAQRLAEDLHPEAFA</sequence>